<protein>
    <submittedName>
        <fullName evidence="1">Uncharacterized protein</fullName>
    </submittedName>
</protein>
<sequence>MKNGHPFRLDIKNRKRRSTKICYFSSPSVGSPRFHREIYYASSCFIISPGWSVTARQWERWPLLVEQNNSTLHLSTFEKEALARVWEVEKFVTYLNTMNLTYIHSSSHVAVRTSKTVWKDWTVDHVKKANEECCVLIRTMPEMFMDFYNWQQEHEDCSKNMEQIEQGNISTHWVDKALIFHTLGKKFLFSGPLPRSRDCNRSISVLVYGFSKYILMLPFKDMKGENITKALVLKIWQIFGDPSKLATLFPG</sequence>
<dbReference type="EMBL" id="JARBHB010000001">
    <property type="protein sequence ID" value="KAJ8894818.1"/>
    <property type="molecule type" value="Genomic_DNA"/>
</dbReference>
<keyword evidence="2" id="KW-1185">Reference proteome</keyword>
<reference evidence="1 2" key="1">
    <citation type="submission" date="2023-02" db="EMBL/GenBank/DDBJ databases">
        <title>LHISI_Scaffold_Assembly.</title>
        <authorList>
            <person name="Stuart O.P."/>
            <person name="Cleave R."/>
            <person name="Magrath M.J.L."/>
            <person name="Mikheyev A.S."/>
        </authorList>
    </citation>
    <scope>NUCLEOTIDE SEQUENCE [LARGE SCALE GENOMIC DNA]</scope>
    <source>
        <strain evidence="1">Daus_M_001</strain>
        <tissue evidence="1">Leg muscle</tissue>
    </source>
</reference>
<accession>A0ABQ9IFZ7</accession>
<comment type="caution">
    <text evidence="1">The sequence shown here is derived from an EMBL/GenBank/DDBJ whole genome shotgun (WGS) entry which is preliminary data.</text>
</comment>
<proteinExistence type="predicted"/>
<dbReference type="Proteomes" id="UP001159363">
    <property type="component" value="Chromosome 1"/>
</dbReference>
<evidence type="ECO:0000313" key="1">
    <source>
        <dbReference type="EMBL" id="KAJ8894818.1"/>
    </source>
</evidence>
<organism evidence="1 2">
    <name type="scientific">Dryococelus australis</name>
    <dbReference type="NCBI Taxonomy" id="614101"/>
    <lineage>
        <taxon>Eukaryota</taxon>
        <taxon>Metazoa</taxon>
        <taxon>Ecdysozoa</taxon>
        <taxon>Arthropoda</taxon>
        <taxon>Hexapoda</taxon>
        <taxon>Insecta</taxon>
        <taxon>Pterygota</taxon>
        <taxon>Neoptera</taxon>
        <taxon>Polyneoptera</taxon>
        <taxon>Phasmatodea</taxon>
        <taxon>Verophasmatodea</taxon>
        <taxon>Anareolatae</taxon>
        <taxon>Phasmatidae</taxon>
        <taxon>Eurycanthinae</taxon>
        <taxon>Dryococelus</taxon>
    </lineage>
</organism>
<evidence type="ECO:0000313" key="2">
    <source>
        <dbReference type="Proteomes" id="UP001159363"/>
    </source>
</evidence>
<gene>
    <name evidence="1" type="ORF">PR048_000125</name>
</gene>
<name>A0ABQ9IFZ7_9NEOP</name>